<dbReference type="SUPFAM" id="SSF54001">
    <property type="entry name" value="Cysteine proteinases"/>
    <property type="match status" value="1"/>
</dbReference>
<keyword evidence="1" id="KW-0472">Membrane</keyword>
<gene>
    <name evidence="2" type="ORF">COV72_02205</name>
</gene>
<dbReference type="Proteomes" id="UP000229641">
    <property type="component" value="Unassembled WGS sequence"/>
</dbReference>
<evidence type="ECO:0000256" key="1">
    <source>
        <dbReference type="SAM" id="Phobius"/>
    </source>
</evidence>
<dbReference type="InterPro" id="IPR038765">
    <property type="entry name" value="Papain-like_cys_pep_sf"/>
</dbReference>
<protein>
    <recommendedName>
        <fullName evidence="4">Transglutaminase-like domain-containing protein</fullName>
    </recommendedName>
</protein>
<proteinExistence type="predicted"/>
<evidence type="ECO:0008006" key="4">
    <source>
        <dbReference type="Google" id="ProtNLM"/>
    </source>
</evidence>
<accession>A0A2H0LYZ1</accession>
<evidence type="ECO:0000313" key="2">
    <source>
        <dbReference type="EMBL" id="PIQ89649.1"/>
    </source>
</evidence>
<dbReference type="AlphaFoldDB" id="A0A2H0LYZ1"/>
<feature type="transmembrane region" description="Helical" evidence="1">
    <location>
        <begin position="5"/>
        <end position="23"/>
    </location>
</feature>
<name>A0A2H0LYZ1_9BACT</name>
<evidence type="ECO:0000313" key="3">
    <source>
        <dbReference type="Proteomes" id="UP000229641"/>
    </source>
</evidence>
<comment type="caution">
    <text evidence="2">The sequence shown here is derived from an EMBL/GenBank/DDBJ whole genome shotgun (WGS) entry which is preliminary data.</text>
</comment>
<keyword evidence="1" id="KW-0812">Transmembrane</keyword>
<organism evidence="2 3">
    <name type="scientific">Candidatus Ghiorseimicrobium undicola</name>
    <dbReference type="NCBI Taxonomy" id="1974746"/>
    <lineage>
        <taxon>Bacteria</taxon>
        <taxon>Pseudomonadati</taxon>
        <taxon>Candidatus Omnitrophota</taxon>
        <taxon>Candidatus Ghiorseimicrobium</taxon>
    </lineage>
</organism>
<reference evidence="2 3" key="1">
    <citation type="submission" date="2017-09" db="EMBL/GenBank/DDBJ databases">
        <title>Depth-based differentiation of microbial function through sediment-hosted aquifers and enrichment of novel symbionts in the deep terrestrial subsurface.</title>
        <authorList>
            <person name="Probst A.J."/>
            <person name="Ladd B."/>
            <person name="Jarett J.K."/>
            <person name="Geller-Mcgrath D.E."/>
            <person name="Sieber C.M."/>
            <person name="Emerson J.B."/>
            <person name="Anantharaman K."/>
            <person name="Thomas B.C."/>
            <person name="Malmstrom R."/>
            <person name="Stieglmeier M."/>
            <person name="Klingl A."/>
            <person name="Woyke T."/>
            <person name="Ryan C.M."/>
            <person name="Banfield J.F."/>
        </authorList>
    </citation>
    <scope>NUCLEOTIDE SEQUENCE [LARGE SCALE GENOMIC DNA]</scope>
    <source>
        <strain evidence="2">CG11_big_fil_rev_8_21_14_0_20_42_13</strain>
    </source>
</reference>
<dbReference type="EMBL" id="PCWA01000030">
    <property type="protein sequence ID" value="PIQ89649.1"/>
    <property type="molecule type" value="Genomic_DNA"/>
</dbReference>
<keyword evidence="1" id="KW-1133">Transmembrane helix</keyword>
<sequence length="239" mass="28110">MRKRIIIFISCAGIFFSGLFLVLNIKVTTRQGIDYKVSVIEIPLYLKILNFYDRHFNYKWLVERIIKDKPAEADKIMALFSWVNEHIKTQPRELPVIDDHVWHIIVRGYGEGDQPSDVFTTFCNYAGFDAFFYRLGNKDRTRRITVSLVKIKDKWYVFEPRSGAYFIAKNGRFASIEEISAGNWQVRRLKEDSFDETDYGNYFSQIADIDSKSIHRFSRANIQSPLKRFIYGIKKGGFR</sequence>